<accession>E0XQ81</accession>
<dbReference type="Pfam" id="PF03099">
    <property type="entry name" value="BPL_LplA_LipB"/>
    <property type="match status" value="1"/>
</dbReference>
<dbReference type="Gene3D" id="3.30.930.10">
    <property type="entry name" value="Bira Bifunctional Protein, Domain 2"/>
    <property type="match status" value="1"/>
</dbReference>
<dbReference type="SUPFAM" id="SSF55681">
    <property type="entry name" value="Class II aaRS and biotin synthetases"/>
    <property type="match status" value="1"/>
</dbReference>
<keyword evidence="1 3" id="KW-0436">Ligase</keyword>
<reference evidence="3" key="1">
    <citation type="journal article" date="2011" name="Environ. Microbiol.">
        <title>Time-series analyses of Monterey Bay coastal microbial picoplankton using a 'genome proxy' microarray.</title>
        <authorList>
            <person name="Rich V.I."/>
            <person name="Pham V.D."/>
            <person name="Eppley J."/>
            <person name="Shi Y."/>
            <person name="DeLong E.F."/>
        </authorList>
    </citation>
    <scope>NUCLEOTIDE SEQUENCE</scope>
</reference>
<dbReference type="PANTHER" id="PTHR12835">
    <property type="entry name" value="BIOTIN PROTEIN LIGASE"/>
    <property type="match status" value="1"/>
</dbReference>
<evidence type="ECO:0000313" key="3">
    <source>
        <dbReference type="EMBL" id="ADI16572.1"/>
    </source>
</evidence>
<name>E0XQ81_9GAMM</name>
<dbReference type="PROSITE" id="PS51733">
    <property type="entry name" value="BPL_LPL_CATALYTIC"/>
    <property type="match status" value="1"/>
</dbReference>
<dbReference type="AlphaFoldDB" id="E0XQ81"/>
<evidence type="ECO:0000256" key="1">
    <source>
        <dbReference type="ARBA" id="ARBA00022598"/>
    </source>
</evidence>
<evidence type="ECO:0000259" key="2">
    <source>
        <dbReference type="PROSITE" id="PS51733"/>
    </source>
</evidence>
<proteinExistence type="predicted"/>
<feature type="domain" description="BPL/LPL catalytic" evidence="2">
    <location>
        <begin position="56"/>
        <end position="241"/>
    </location>
</feature>
<dbReference type="EMBL" id="GU474841">
    <property type="protein sequence ID" value="ADI16572.1"/>
    <property type="molecule type" value="Genomic_DNA"/>
</dbReference>
<protein>
    <submittedName>
        <fullName evidence="3">Biotin-(Acetyl-CoA carboxylase) ligase</fullName>
    </submittedName>
</protein>
<dbReference type="InterPro" id="IPR008988">
    <property type="entry name" value="Transcriptional_repressor_C"/>
</dbReference>
<dbReference type="CDD" id="cd16442">
    <property type="entry name" value="BPL"/>
    <property type="match status" value="1"/>
</dbReference>
<dbReference type="PANTHER" id="PTHR12835:SF5">
    <property type="entry name" value="BIOTIN--PROTEIN LIGASE"/>
    <property type="match status" value="1"/>
</dbReference>
<dbReference type="GO" id="GO:0005737">
    <property type="term" value="C:cytoplasm"/>
    <property type="evidence" value="ECO:0007669"/>
    <property type="project" value="TreeGrafter"/>
</dbReference>
<dbReference type="InterPro" id="IPR045864">
    <property type="entry name" value="aa-tRNA-synth_II/BPL/LPL"/>
</dbReference>
<organism evidence="3">
    <name type="scientific">uncultured gamma proteobacterium HF0010_01E20</name>
    <dbReference type="NCBI Taxonomy" id="710977"/>
    <lineage>
        <taxon>Bacteria</taxon>
        <taxon>Pseudomonadati</taxon>
        <taxon>Pseudomonadota</taxon>
        <taxon>Gammaproteobacteria</taxon>
        <taxon>environmental samples</taxon>
    </lineage>
</organism>
<sequence>MTTPEPALTDALLKVREAGYVLSEDWPRHGVTAQELGLHEDAGTVRLPADVQLHDLHYIQNSLPQQLSVQLLDYTDSTNSEMMRRRTKFGGADQLILTEYQSAGRGRRGKVWFGDYGRNIAMTLGIEFPLNLNALGGLSSVVGLALLQALELEGVDAQLKWPNDVWVKEQKLAGILVELVPTKIGTLAIVGIGINVDLTNVQASKIDQSVTTLRRLGALISRDDLVVAVHASLRKNFEVYSSEGFAPFLDAFNSAHCLQDRAAILVLGTESQQGIVRGIDITGGLRFEQNGATRIVTSGEVSLRPLTTEE</sequence>
<dbReference type="Gene3D" id="2.30.30.100">
    <property type="match status" value="1"/>
</dbReference>
<dbReference type="SUPFAM" id="SSF50037">
    <property type="entry name" value="C-terminal domain of transcriptional repressors"/>
    <property type="match status" value="1"/>
</dbReference>
<dbReference type="GO" id="GO:0004077">
    <property type="term" value="F:biotin--[biotin carboxyl-carrier protein] ligase activity"/>
    <property type="evidence" value="ECO:0007669"/>
    <property type="project" value="InterPro"/>
</dbReference>
<dbReference type="InterPro" id="IPR004143">
    <property type="entry name" value="BPL_LPL_catalytic"/>
</dbReference>
<dbReference type="NCBIfam" id="TIGR00121">
    <property type="entry name" value="birA_ligase"/>
    <property type="match status" value="1"/>
</dbReference>
<dbReference type="InterPro" id="IPR004408">
    <property type="entry name" value="Biotin_CoA_COase_ligase"/>
</dbReference>